<organism evidence="16 17">
    <name type="scientific">Tigriopus californicus</name>
    <name type="common">Marine copepod</name>
    <dbReference type="NCBI Taxonomy" id="6832"/>
    <lineage>
        <taxon>Eukaryota</taxon>
        <taxon>Metazoa</taxon>
        <taxon>Ecdysozoa</taxon>
        <taxon>Arthropoda</taxon>
        <taxon>Crustacea</taxon>
        <taxon>Multicrustacea</taxon>
        <taxon>Hexanauplia</taxon>
        <taxon>Copepoda</taxon>
        <taxon>Harpacticoida</taxon>
        <taxon>Harpacticidae</taxon>
        <taxon>Tigriopus</taxon>
    </lineage>
</organism>
<dbReference type="OMA" id="HINDEVP"/>
<dbReference type="SUPFAM" id="SSF81324">
    <property type="entry name" value="Voltage-gated potassium channels"/>
    <property type="match status" value="1"/>
</dbReference>
<evidence type="ECO:0008006" key="18">
    <source>
        <dbReference type="Google" id="ProtNLM"/>
    </source>
</evidence>
<evidence type="ECO:0000259" key="14">
    <source>
        <dbReference type="Pfam" id="PF00520"/>
    </source>
</evidence>
<proteinExistence type="predicted"/>
<evidence type="ECO:0000313" key="16">
    <source>
        <dbReference type="EMBL" id="TRY61371.1"/>
    </source>
</evidence>
<comment type="caution">
    <text evidence="16">The sequence shown here is derived from an EMBL/GenBank/DDBJ whole genome shotgun (WGS) entry which is preliminary data.</text>
</comment>
<evidence type="ECO:0000256" key="11">
    <source>
        <dbReference type="ARBA" id="ARBA00023303"/>
    </source>
</evidence>
<dbReference type="GO" id="GO:0005251">
    <property type="term" value="F:delayed rectifier potassium channel activity"/>
    <property type="evidence" value="ECO:0007669"/>
    <property type="project" value="TreeGrafter"/>
</dbReference>
<evidence type="ECO:0000256" key="5">
    <source>
        <dbReference type="ARBA" id="ARBA00022826"/>
    </source>
</evidence>
<evidence type="ECO:0000256" key="1">
    <source>
        <dbReference type="ARBA" id="ARBA00004141"/>
    </source>
</evidence>
<dbReference type="GO" id="GO:0008076">
    <property type="term" value="C:voltage-gated potassium channel complex"/>
    <property type="evidence" value="ECO:0007669"/>
    <property type="project" value="InterPro"/>
</dbReference>
<evidence type="ECO:0000256" key="2">
    <source>
        <dbReference type="ARBA" id="ARBA00022448"/>
    </source>
</evidence>
<reference evidence="16 17" key="1">
    <citation type="journal article" date="2018" name="Nat. Ecol. Evol.">
        <title>Genomic signatures of mitonuclear coevolution across populations of Tigriopus californicus.</title>
        <authorList>
            <person name="Barreto F.S."/>
            <person name="Watson E.T."/>
            <person name="Lima T.G."/>
            <person name="Willett C.S."/>
            <person name="Edmands S."/>
            <person name="Li W."/>
            <person name="Burton R.S."/>
        </authorList>
    </citation>
    <scope>NUCLEOTIDE SEQUENCE [LARGE SCALE GENOMIC DNA]</scope>
    <source>
        <strain evidence="16 17">San Diego</strain>
    </source>
</reference>
<accession>A0A553N7G0</accession>
<dbReference type="Gene3D" id="1.20.120.350">
    <property type="entry name" value="Voltage-gated potassium channels. Chain C"/>
    <property type="match status" value="1"/>
</dbReference>
<dbReference type="Pfam" id="PF02214">
    <property type="entry name" value="BTB_2"/>
    <property type="match status" value="1"/>
</dbReference>
<feature type="transmembrane region" description="Helical" evidence="13">
    <location>
        <begin position="353"/>
        <end position="374"/>
    </location>
</feature>
<evidence type="ECO:0000256" key="8">
    <source>
        <dbReference type="ARBA" id="ARBA00022989"/>
    </source>
</evidence>
<dbReference type="Gene3D" id="3.30.710.10">
    <property type="entry name" value="Potassium Channel Kv1.1, Chain A"/>
    <property type="match status" value="1"/>
</dbReference>
<keyword evidence="5" id="KW-0631">Potassium channel</keyword>
<dbReference type="Proteomes" id="UP000318571">
    <property type="component" value="Chromosome 8"/>
</dbReference>
<dbReference type="InterPro" id="IPR028325">
    <property type="entry name" value="VG_K_chnl"/>
</dbReference>
<dbReference type="InterPro" id="IPR005821">
    <property type="entry name" value="Ion_trans_dom"/>
</dbReference>
<keyword evidence="4 13" id="KW-0812">Transmembrane</keyword>
<evidence type="ECO:0000256" key="10">
    <source>
        <dbReference type="ARBA" id="ARBA00023136"/>
    </source>
</evidence>
<dbReference type="Gene3D" id="1.10.287.70">
    <property type="match status" value="1"/>
</dbReference>
<name>A0A553N7G0_TIGCA</name>
<dbReference type="InterPro" id="IPR003971">
    <property type="entry name" value="K_chnl_volt-dep_Kv5/Kv9"/>
</dbReference>
<evidence type="ECO:0000259" key="15">
    <source>
        <dbReference type="Pfam" id="PF02214"/>
    </source>
</evidence>
<keyword evidence="7" id="KW-0630">Potassium</keyword>
<feature type="transmembrane region" description="Helical" evidence="13">
    <location>
        <begin position="248"/>
        <end position="268"/>
    </location>
</feature>
<dbReference type="EMBL" id="VCGU01000459">
    <property type="protein sequence ID" value="TRY61371.1"/>
    <property type="molecule type" value="Genomic_DNA"/>
</dbReference>
<dbReference type="InterPro" id="IPR003968">
    <property type="entry name" value="K_chnl_volt-dep_Kv"/>
</dbReference>
<gene>
    <name evidence="16" type="ORF">TCAL_10280</name>
</gene>
<dbReference type="PRINTS" id="PR01491">
    <property type="entry name" value="KVCHANNEL"/>
</dbReference>
<evidence type="ECO:0000256" key="12">
    <source>
        <dbReference type="SAM" id="MobiDB-lite"/>
    </source>
</evidence>
<protein>
    <recommendedName>
        <fullName evidence="18">BTB domain-containing protein</fullName>
    </recommendedName>
</protein>
<feature type="transmembrane region" description="Helical" evidence="13">
    <location>
        <begin position="413"/>
        <end position="438"/>
    </location>
</feature>
<sequence>MDNKDKEECQPLNPKSDNNMASTVSTSKDTSDGGKVVILNVGGQRHEALKKNFDKFPQSRLWRIMRANSVDEILHFCDRYRVTHINDEVPEYFFDHNYTGFIAILDAYRTGHLHLNANNCAIITKEDMNYWGIDELLIEPCCAVKYYPEIEVCQSEIDMEEDEKQKAIDREKLEDFGPSKLGRLRKFLWDLFEYPQTSRGAQFVACFSLLMILVSTGCFILSTNPDFDIVDKPSKEELESEEHQRNTVATVILWVDAFTAVYFTIEYFVRLACTPKKLQFFIQPMNLVDLFAILPYFINFIVDHLSEFHIIGKAGKVVRLVRVTKILRVFKLVRHFAGLQSMFFTIRQAARELGLLVLLIGVSVLTFSSLVYFAEKDDSTNNWSFMDSFWWGLLTITTVGNGTDRPDTGAGKFVGSMCAVFGIFTMILPIPIVVNSFAAFYRNRLWRNEVALKRRDRIANGQQGKDGGIIELNGKCLAKWRSRSIASSFGGWLAWQTM</sequence>
<evidence type="ECO:0000256" key="4">
    <source>
        <dbReference type="ARBA" id="ARBA00022692"/>
    </source>
</evidence>
<feature type="region of interest" description="Disordered" evidence="12">
    <location>
        <begin position="1"/>
        <end position="31"/>
    </location>
</feature>
<dbReference type="GO" id="GO:0001508">
    <property type="term" value="P:action potential"/>
    <property type="evidence" value="ECO:0007669"/>
    <property type="project" value="TreeGrafter"/>
</dbReference>
<feature type="compositionally biased region" description="Polar residues" evidence="12">
    <location>
        <begin position="13"/>
        <end position="28"/>
    </location>
</feature>
<dbReference type="PANTHER" id="PTHR11537">
    <property type="entry name" value="VOLTAGE-GATED POTASSIUM CHANNEL"/>
    <property type="match status" value="1"/>
</dbReference>
<dbReference type="InterPro" id="IPR027359">
    <property type="entry name" value="Volt_channel_dom_sf"/>
</dbReference>
<dbReference type="PRINTS" id="PR00169">
    <property type="entry name" value="KCHANNEL"/>
</dbReference>
<dbReference type="STRING" id="6832.A0A553N7G0"/>
<evidence type="ECO:0000256" key="3">
    <source>
        <dbReference type="ARBA" id="ARBA00022538"/>
    </source>
</evidence>
<dbReference type="PANTHER" id="PTHR11537:SF254">
    <property type="entry name" value="POTASSIUM VOLTAGE-GATED CHANNEL PROTEIN SHAB"/>
    <property type="match status" value="1"/>
</dbReference>
<dbReference type="InterPro" id="IPR011333">
    <property type="entry name" value="SKP1/BTB/POZ_sf"/>
</dbReference>
<keyword evidence="6" id="KW-0851">Voltage-gated channel</keyword>
<keyword evidence="10 13" id="KW-0472">Membrane</keyword>
<dbReference type="Pfam" id="PF00520">
    <property type="entry name" value="Ion_trans"/>
    <property type="match status" value="1"/>
</dbReference>
<keyword evidence="9" id="KW-0406">Ion transport</keyword>
<keyword evidence="2" id="KW-0813">Transport</keyword>
<evidence type="ECO:0000313" key="17">
    <source>
        <dbReference type="Proteomes" id="UP000318571"/>
    </source>
</evidence>
<evidence type="ECO:0000256" key="9">
    <source>
        <dbReference type="ARBA" id="ARBA00023065"/>
    </source>
</evidence>
<dbReference type="AlphaFoldDB" id="A0A553N7G0"/>
<dbReference type="PRINTS" id="PR01494">
    <property type="entry name" value="KV9CHANNEL"/>
</dbReference>
<dbReference type="InterPro" id="IPR003131">
    <property type="entry name" value="T1-type_BTB"/>
</dbReference>
<comment type="subcellular location">
    <subcellularLocation>
        <location evidence="1">Membrane</location>
        <topology evidence="1">Multi-pass membrane protein</topology>
    </subcellularLocation>
</comment>
<evidence type="ECO:0000256" key="6">
    <source>
        <dbReference type="ARBA" id="ARBA00022882"/>
    </source>
</evidence>
<dbReference type="SUPFAM" id="SSF54695">
    <property type="entry name" value="POZ domain"/>
    <property type="match status" value="1"/>
</dbReference>
<dbReference type="GO" id="GO:0051260">
    <property type="term" value="P:protein homooligomerization"/>
    <property type="evidence" value="ECO:0007669"/>
    <property type="project" value="InterPro"/>
</dbReference>
<keyword evidence="3" id="KW-0633">Potassium transport</keyword>
<keyword evidence="8 13" id="KW-1133">Transmembrane helix</keyword>
<keyword evidence="17" id="KW-1185">Reference proteome</keyword>
<evidence type="ECO:0000256" key="7">
    <source>
        <dbReference type="ARBA" id="ARBA00022958"/>
    </source>
</evidence>
<feature type="domain" description="Ion transport" evidence="14">
    <location>
        <begin position="202"/>
        <end position="443"/>
    </location>
</feature>
<evidence type="ECO:0000256" key="13">
    <source>
        <dbReference type="SAM" id="Phobius"/>
    </source>
</evidence>
<keyword evidence="11" id="KW-0407">Ion channel</keyword>
<feature type="transmembrane region" description="Helical" evidence="13">
    <location>
        <begin position="203"/>
        <end position="222"/>
    </location>
</feature>
<feature type="domain" description="Potassium channel tetramerisation-type BTB" evidence="15">
    <location>
        <begin position="37"/>
        <end position="141"/>
    </location>
</feature>